<sequence length="234" mass="26920">MFQTQYFTLMRRSFLYTAMLFTLTLGGESRVYAQEMRDIFVDLPKHILPILPKSSRAKLIENHLTQRERAKQSLPLTENALGASSFIQTLTPSYIHVVLDKSTDVQYKRLYTEEGTVVMGMIVTSKIAPKQSIMKFYDSTWKELPTELIIARPEASDFLQNPKDSTLLVFKNAMVERGHIDTYAVFLPDEDGVIMRLSTFDDQVAQKLHPKLMALLAPEGIRYTWEMGQFKKTK</sequence>
<organism evidence="1 2">
    <name type="scientific">Porphyromonas cangingivalis</name>
    <dbReference type="NCBI Taxonomy" id="36874"/>
    <lineage>
        <taxon>Bacteria</taxon>
        <taxon>Pseudomonadati</taxon>
        <taxon>Bacteroidota</taxon>
        <taxon>Bacteroidia</taxon>
        <taxon>Bacteroidales</taxon>
        <taxon>Porphyromonadaceae</taxon>
        <taxon>Porphyromonas</taxon>
    </lineage>
</organism>
<dbReference type="AlphaFoldDB" id="A0A1T4NLR6"/>
<reference evidence="1 2" key="1">
    <citation type="submission" date="2017-02" db="EMBL/GenBank/DDBJ databases">
        <authorList>
            <person name="Peterson S.W."/>
        </authorList>
    </citation>
    <scope>NUCLEOTIDE SEQUENCE [LARGE SCALE GENOMIC DNA]</scope>
    <source>
        <strain evidence="1 2">ATCC 700135</strain>
    </source>
</reference>
<evidence type="ECO:0008006" key="3">
    <source>
        <dbReference type="Google" id="ProtNLM"/>
    </source>
</evidence>
<dbReference type="Proteomes" id="UP000189956">
    <property type="component" value="Unassembled WGS sequence"/>
</dbReference>
<gene>
    <name evidence="1" type="ORF">SAMN02745205_01936</name>
</gene>
<name>A0A1T4NLR6_PORCN</name>
<dbReference type="Pfam" id="PF11644">
    <property type="entry name" value="DUF3256"/>
    <property type="match status" value="1"/>
</dbReference>
<dbReference type="InterPro" id="IPR021670">
    <property type="entry name" value="DUF3256"/>
</dbReference>
<dbReference type="SUPFAM" id="SSF160925">
    <property type="entry name" value="PG1388-like"/>
    <property type="match status" value="1"/>
</dbReference>
<dbReference type="EMBL" id="FUWL01000023">
    <property type="protein sequence ID" value="SJZ80144.1"/>
    <property type="molecule type" value="Genomic_DNA"/>
</dbReference>
<evidence type="ECO:0000313" key="1">
    <source>
        <dbReference type="EMBL" id="SJZ80144.1"/>
    </source>
</evidence>
<evidence type="ECO:0000313" key="2">
    <source>
        <dbReference type="Proteomes" id="UP000189956"/>
    </source>
</evidence>
<protein>
    <recommendedName>
        <fullName evidence="3">DUF3256 family protein</fullName>
    </recommendedName>
</protein>
<accession>A0A1T4NLR6</accession>
<proteinExistence type="predicted"/>